<protein>
    <submittedName>
        <fullName evidence="1">Uncharacterized protein</fullName>
    </submittedName>
</protein>
<name>A0ABW7TPV1_9NOCA</name>
<dbReference type="EMBL" id="JBIRUQ010000005">
    <property type="protein sequence ID" value="MFI1463067.1"/>
    <property type="molecule type" value="Genomic_DNA"/>
</dbReference>
<evidence type="ECO:0000313" key="1">
    <source>
        <dbReference type="EMBL" id="MFI1463067.1"/>
    </source>
</evidence>
<organism evidence="1 2">
    <name type="scientific">Nocardia carnea</name>
    <dbReference type="NCBI Taxonomy" id="37328"/>
    <lineage>
        <taxon>Bacteria</taxon>
        <taxon>Bacillati</taxon>
        <taxon>Actinomycetota</taxon>
        <taxon>Actinomycetes</taxon>
        <taxon>Mycobacteriales</taxon>
        <taxon>Nocardiaceae</taxon>
        <taxon>Nocardia</taxon>
    </lineage>
</organism>
<sequence length="511" mass="55409">MRRPRAMVLDEVWRGLEGVQALSGPQGGPLRRTVKLILDPLVIRPVQYPSCAGAVLSADGATLLAARIHDHAEALRATAAWFTLLKQVRRELRITEGNAQDLYFQRCFELAATRGHPDPQRDRLRAEAVLREIHGFAAGRTTQALKDHLTDPARAAELERLLEATWAGRPSPPPVAPECSGELRQLLELAVATRSEADTAPGRQLLRRLIDANIGMHTGIALWADSGDRPAAVTVATCEHVRTGPAAEPAAAPVQRVGLRESGVRESGVRESGRAVRGRRSAIGSCARYDANLLGLTEKPAPRRPALGASASTAALGLPFDRTVYERVFTVLQVSTERADLPPIPDLVTTEITRSCAPWALLDESLRVTAAAGVELALGLVPITTSARSETAADGVPETAAHRLVNSRWQREAYVLQARRLAIHPVSGDGNPLAGIAAELRTPWRPYLRRLWVRLHGRDVREVPVAEPDELWDLLDGIARSVVLDHRTRVRKVLSTQASGPGSAMAESRAV</sequence>
<proteinExistence type="predicted"/>
<reference evidence="1 2" key="1">
    <citation type="submission" date="2024-10" db="EMBL/GenBank/DDBJ databases">
        <title>The Natural Products Discovery Center: Release of the First 8490 Sequenced Strains for Exploring Actinobacteria Biosynthetic Diversity.</title>
        <authorList>
            <person name="Kalkreuter E."/>
            <person name="Kautsar S.A."/>
            <person name="Yang D."/>
            <person name="Bader C.D."/>
            <person name="Teijaro C.N."/>
            <person name="Fluegel L."/>
            <person name="Davis C.M."/>
            <person name="Simpson J.R."/>
            <person name="Lauterbach L."/>
            <person name="Steele A.D."/>
            <person name="Gui C."/>
            <person name="Meng S."/>
            <person name="Li G."/>
            <person name="Viehrig K."/>
            <person name="Ye F."/>
            <person name="Su P."/>
            <person name="Kiefer A.F."/>
            <person name="Nichols A."/>
            <person name="Cepeda A.J."/>
            <person name="Yan W."/>
            <person name="Fan B."/>
            <person name="Jiang Y."/>
            <person name="Adhikari A."/>
            <person name="Zheng C.-J."/>
            <person name="Schuster L."/>
            <person name="Cowan T.M."/>
            <person name="Smanski M.J."/>
            <person name="Chevrette M.G."/>
            <person name="De Carvalho L.P.S."/>
            <person name="Shen B."/>
        </authorList>
    </citation>
    <scope>NUCLEOTIDE SEQUENCE [LARGE SCALE GENOMIC DNA]</scope>
    <source>
        <strain evidence="1 2">NPDC020568</strain>
    </source>
</reference>
<accession>A0ABW7TPV1</accession>
<evidence type="ECO:0000313" key="2">
    <source>
        <dbReference type="Proteomes" id="UP001611263"/>
    </source>
</evidence>
<comment type="caution">
    <text evidence="1">The sequence shown here is derived from an EMBL/GenBank/DDBJ whole genome shotgun (WGS) entry which is preliminary data.</text>
</comment>
<keyword evidence="2" id="KW-1185">Reference proteome</keyword>
<gene>
    <name evidence="1" type="ORF">ACH4WX_20315</name>
</gene>
<dbReference type="RefSeq" id="WP_033243466.1">
    <property type="nucleotide sequence ID" value="NZ_JBIRUQ010000005.1"/>
</dbReference>
<dbReference type="GeneID" id="93509482"/>
<dbReference type="Proteomes" id="UP001611263">
    <property type="component" value="Unassembled WGS sequence"/>
</dbReference>